<dbReference type="SMART" id="SM00028">
    <property type="entry name" value="TPR"/>
    <property type="match status" value="7"/>
</dbReference>
<evidence type="ECO:0000313" key="2">
    <source>
        <dbReference type="EMBL" id="MEJ6400659.1"/>
    </source>
</evidence>
<reference evidence="2 3" key="1">
    <citation type="submission" date="2023-10" db="EMBL/GenBank/DDBJ databases">
        <title>Nicoliella lavandulae sp. nov. isolated from Lavandula angustifolia flowers.</title>
        <authorList>
            <person name="Alcantara C."/>
            <person name="Zuniga M."/>
            <person name="Landete J.M."/>
            <person name="Monedero V."/>
        </authorList>
    </citation>
    <scope>NUCLEOTIDE SEQUENCE [LARGE SCALE GENOMIC DNA]</scope>
    <source>
        <strain evidence="2 3">Es01</strain>
    </source>
</reference>
<dbReference type="PANTHER" id="PTHR23082">
    <property type="entry name" value="TRANSCRIPTION INITIATION FACTOR IIIC TFIIIC , POLYPEPTIDE 3-RELATED"/>
    <property type="match status" value="1"/>
</dbReference>
<dbReference type="InterPro" id="IPR019734">
    <property type="entry name" value="TPR_rpt"/>
</dbReference>
<dbReference type="Pfam" id="PF13429">
    <property type="entry name" value="TPR_15"/>
    <property type="match status" value="1"/>
</dbReference>
<keyword evidence="1" id="KW-0802">TPR repeat</keyword>
<dbReference type="Proteomes" id="UP001370590">
    <property type="component" value="Unassembled WGS sequence"/>
</dbReference>
<dbReference type="RefSeq" id="WP_339960463.1">
    <property type="nucleotide sequence ID" value="NZ_JAWMWH010000001.1"/>
</dbReference>
<dbReference type="EMBL" id="JAWMWH010000001">
    <property type="protein sequence ID" value="MEJ6400659.1"/>
    <property type="molecule type" value="Genomic_DNA"/>
</dbReference>
<dbReference type="Gene3D" id="1.25.40.10">
    <property type="entry name" value="Tetratricopeptide repeat domain"/>
    <property type="match status" value="2"/>
</dbReference>
<dbReference type="InterPro" id="IPR011990">
    <property type="entry name" value="TPR-like_helical_dom_sf"/>
</dbReference>
<proteinExistence type="predicted"/>
<feature type="repeat" description="TPR" evidence="1">
    <location>
        <begin position="273"/>
        <end position="306"/>
    </location>
</feature>
<dbReference type="PANTHER" id="PTHR23082:SF0">
    <property type="entry name" value="GENERAL TRANSCRIPTION FACTOR 3C POLYPEPTIDE 3"/>
    <property type="match status" value="1"/>
</dbReference>
<accession>A0ABU8SLM9</accession>
<evidence type="ECO:0000256" key="1">
    <source>
        <dbReference type="PROSITE-ProRule" id="PRU00339"/>
    </source>
</evidence>
<dbReference type="SUPFAM" id="SSF48452">
    <property type="entry name" value="TPR-like"/>
    <property type="match status" value="1"/>
</dbReference>
<dbReference type="Pfam" id="PF25058">
    <property type="entry name" value="ARM_TT21"/>
    <property type="match status" value="1"/>
</dbReference>
<name>A0ABU8SLM9_9LACO</name>
<sequence>MNSYSQDALQQLEAGKLDEFNQTFKLALSNDSDDLLFSLAEELYSLGFLDQAQQIYQQLLKKYPDEDELRANLAEIAISEDQNDLALSYLSEIKPDSPSYVQSLMIAADLYQTQGLFEVSKQKLLAAKKLAPDENVITFALAELCFSMREFDQAIPLYLNLIKQGITELSAVNLVERIGVAYANAGRFGHAIGYLKQIKLIDMTPDVKFETAFTYLQLKEYKQAIAVFEDLRDSDHDYPTLYPYLGEALEKLHKEKDALRVFQEGLGVDEYNETLWIKAGDVALKLGENQQAEEYYRKGHHVAPDDLNLVIKLSNLLVQDEQYDDNIAFLNEYIKDHAVDPQLAWNLATSYAEEEDLEHAQTYYQLAAKSFDDQPDFLKEAALFYRSIGQIDTMLPLLKKYLTIEPTDADMDDIYREYH</sequence>
<organism evidence="2 3">
    <name type="scientific">Nicoliella lavandulae</name>
    <dbReference type="NCBI Taxonomy" id="3082954"/>
    <lineage>
        <taxon>Bacteria</taxon>
        <taxon>Bacillati</taxon>
        <taxon>Bacillota</taxon>
        <taxon>Bacilli</taxon>
        <taxon>Lactobacillales</taxon>
        <taxon>Lactobacillaceae</taxon>
        <taxon>Nicoliella</taxon>
    </lineage>
</organism>
<gene>
    <name evidence="2" type="ORF">R4146_05735</name>
</gene>
<keyword evidence="3" id="KW-1185">Reference proteome</keyword>
<evidence type="ECO:0000313" key="3">
    <source>
        <dbReference type="Proteomes" id="UP001370590"/>
    </source>
</evidence>
<protein>
    <submittedName>
        <fullName evidence="2">Tetratricopeptide repeat protein</fullName>
    </submittedName>
</protein>
<comment type="caution">
    <text evidence="2">The sequence shown here is derived from an EMBL/GenBank/DDBJ whole genome shotgun (WGS) entry which is preliminary data.</text>
</comment>
<dbReference type="PROSITE" id="PS50005">
    <property type="entry name" value="TPR"/>
    <property type="match status" value="1"/>
</dbReference>
<dbReference type="InterPro" id="IPR039340">
    <property type="entry name" value="Tfc4/TFIIIC-102/Sfc4"/>
</dbReference>